<keyword evidence="1" id="KW-0663">Pyridoxal phosphate</keyword>
<accession>A0A811P8T2</accession>
<dbReference type="InterPro" id="IPR001608">
    <property type="entry name" value="Ala_racemase_N"/>
</dbReference>
<dbReference type="Gene3D" id="3.20.20.10">
    <property type="entry name" value="Alanine racemase"/>
    <property type="match status" value="2"/>
</dbReference>
<organism evidence="4 5">
    <name type="scientific">Miscanthus lutarioriparius</name>
    <dbReference type="NCBI Taxonomy" id="422564"/>
    <lineage>
        <taxon>Eukaryota</taxon>
        <taxon>Viridiplantae</taxon>
        <taxon>Streptophyta</taxon>
        <taxon>Embryophyta</taxon>
        <taxon>Tracheophyta</taxon>
        <taxon>Spermatophyta</taxon>
        <taxon>Magnoliopsida</taxon>
        <taxon>Liliopsida</taxon>
        <taxon>Poales</taxon>
        <taxon>Poaceae</taxon>
        <taxon>PACMAD clade</taxon>
        <taxon>Panicoideae</taxon>
        <taxon>Andropogonodae</taxon>
        <taxon>Andropogoneae</taxon>
        <taxon>Saccharinae</taxon>
        <taxon>Miscanthus</taxon>
    </lineage>
</organism>
<gene>
    <name evidence="4" type="ORF">NCGR_LOCUS23292</name>
</gene>
<feature type="modified residue" description="N6-(pyridoxal phosphate)lysine" evidence="1">
    <location>
        <position position="36"/>
    </location>
</feature>
<evidence type="ECO:0000313" key="4">
    <source>
        <dbReference type="EMBL" id="CAD6234875.1"/>
    </source>
</evidence>
<dbReference type="PANTHER" id="PTHR10146:SF16">
    <property type="entry name" value="PYRIDOXAL PHOSPHATE HOMEOSTASIS PROTEIN"/>
    <property type="match status" value="1"/>
</dbReference>
<dbReference type="CDD" id="cd06822">
    <property type="entry name" value="PLPDE_III_YBL036c_euk"/>
    <property type="match status" value="1"/>
</dbReference>
<comment type="similarity">
    <text evidence="2">Belongs to the pyridoxal phosphate-binding protein YggS/PROSC family.</text>
</comment>
<dbReference type="AlphaFoldDB" id="A0A811P8T2"/>
<dbReference type="InterPro" id="IPR029066">
    <property type="entry name" value="PLP-binding_barrel"/>
</dbReference>
<name>A0A811P8T2_9POAL</name>
<reference evidence="4" key="1">
    <citation type="submission" date="2020-10" db="EMBL/GenBank/DDBJ databases">
        <authorList>
            <person name="Han B."/>
            <person name="Lu T."/>
            <person name="Zhao Q."/>
            <person name="Huang X."/>
            <person name="Zhao Y."/>
        </authorList>
    </citation>
    <scope>NUCLEOTIDE SEQUENCE</scope>
</reference>
<dbReference type="EMBL" id="CAJGYO010000006">
    <property type="protein sequence ID" value="CAD6234875.1"/>
    <property type="molecule type" value="Genomic_DNA"/>
</dbReference>
<dbReference type="Pfam" id="PF01168">
    <property type="entry name" value="Ala_racemase_N"/>
    <property type="match status" value="1"/>
</dbReference>
<dbReference type="OrthoDB" id="10264196at2759"/>
<comment type="caution">
    <text evidence="4">The sequence shown here is derived from an EMBL/GenBank/DDBJ whole genome shotgun (WGS) entry which is preliminary data.</text>
</comment>
<dbReference type="PANTHER" id="PTHR10146">
    <property type="entry name" value="PROLINE SYNTHETASE CO-TRANSCRIBED BACTERIAL HOMOLOG PROTEIN"/>
    <property type="match status" value="1"/>
</dbReference>
<dbReference type="GO" id="GO:0030170">
    <property type="term" value="F:pyridoxal phosphate binding"/>
    <property type="evidence" value="ECO:0007669"/>
    <property type="project" value="InterPro"/>
</dbReference>
<proteinExistence type="inferred from homology"/>
<evidence type="ECO:0000256" key="2">
    <source>
        <dbReference type="RuleBase" id="RU004514"/>
    </source>
</evidence>
<comment type="cofactor">
    <cofactor evidence="1">
        <name>pyridoxal 5'-phosphate</name>
        <dbReference type="ChEBI" id="CHEBI:597326"/>
    </cofactor>
</comment>
<feature type="domain" description="Alanine racemase N-terminal" evidence="3">
    <location>
        <begin position="41"/>
        <end position="238"/>
    </location>
</feature>
<dbReference type="SUPFAM" id="SSF51419">
    <property type="entry name" value="PLP-binding barrel"/>
    <property type="match status" value="1"/>
</dbReference>
<evidence type="ECO:0000259" key="3">
    <source>
        <dbReference type="Pfam" id="PF01168"/>
    </source>
</evidence>
<evidence type="ECO:0000256" key="1">
    <source>
        <dbReference type="PIRSR" id="PIRSR004848-1"/>
    </source>
</evidence>
<protein>
    <recommendedName>
        <fullName evidence="3">Alanine racemase N-terminal domain-containing protein</fullName>
    </recommendedName>
</protein>
<evidence type="ECO:0000313" key="5">
    <source>
        <dbReference type="Proteomes" id="UP000604825"/>
    </source>
</evidence>
<dbReference type="PIRSF" id="PIRSF004848">
    <property type="entry name" value="YBL036c_PLPDEIII"/>
    <property type="match status" value="1"/>
</dbReference>
<dbReference type="InterPro" id="IPR011078">
    <property type="entry name" value="PyrdxlP_homeostasis"/>
</dbReference>
<dbReference type="Proteomes" id="UP000604825">
    <property type="component" value="Unassembled WGS sequence"/>
</dbReference>
<sequence length="260" mass="28739">MAAPAAALRAVLARAGMAAERSGRAAEAVRVVAAGKTKPVSMLRQLYDAGDRCFGENYVQEFVTNAPQLPEDVRWHFIGHLQSNKVKPLLAAVPNLDVVEGVDNEKTQILVPVTYDCMWISLLTHRVHIFQIANHLDRAVNCLGREPLKVLVQVNTSGEESKSGIDPSRCVDLAKHVKLACPHLIFSGLMTIGMKDYSSTPENFKALVNCKLEVCKALDIPAEQFELSMGMSGDFEQARNIETRPRNWVLLHTIGLLEFH</sequence>
<keyword evidence="5" id="KW-1185">Reference proteome</keyword>
<dbReference type="PROSITE" id="PS01211">
    <property type="entry name" value="UPF0001"/>
    <property type="match status" value="1"/>
</dbReference>